<sequence length="168" mass="17993">MNAFASVPPYGRNRASARGYQVLFHADSVNRCPGCHGTNWLVGRITAECARCGTALPLAEAATMGLDPFGHQQVALHMVTGGKPWRERRAEERKSASGRVLTLHIDGAPRAFAIEDISSGGVKGEAIEDVFNSKQLMVELEDGTTLAAEVRWRSGGFIGLAFVDPAKG</sequence>
<reference evidence="1 2" key="1">
    <citation type="submission" date="2017-11" db="EMBL/GenBank/DDBJ databases">
        <title>Genomic Encyclopedia of Type Strains, Phase III (KMG-III): the genomes of soil and plant-associated and newly described type strains.</title>
        <authorList>
            <person name="Whitman W."/>
        </authorList>
    </citation>
    <scope>NUCLEOTIDE SEQUENCE [LARGE SCALE GENOMIC DNA]</scope>
    <source>
        <strain evidence="1 2">CGMCC 1.12274</strain>
    </source>
</reference>
<gene>
    <name evidence="1" type="ORF">B0I00_3365</name>
</gene>
<dbReference type="AlphaFoldDB" id="A0A2N0H332"/>
<proteinExistence type="predicted"/>
<protein>
    <recommendedName>
        <fullName evidence="3">PilZ domain-containing protein</fullName>
    </recommendedName>
</protein>
<name>A0A2N0H332_9SPHN</name>
<keyword evidence="2" id="KW-1185">Reference proteome</keyword>
<comment type="caution">
    <text evidence="1">The sequence shown here is derived from an EMBL/GenBank/DDBJ whole genome shotgun (WGS) entry which is preliminary data.</text>
</comment>
<dbReference type="EMBL" id="PHUF01000008">
    <property type="protein sequence ID" value="PKB13327.1"/>
    <property type="molecule type" value="Genomic_DNA"/>
</dbReference>
<accession>A0A2N0H332</accession>
<dbReference type="Proteomes" id="UP000232587">
    <property type="component" value="Unassembled WGS sequence"/>
</dbReference>
<evidence type="ECO:0000313" key="2">
    <source>
        <dbReference type="Proteomes" id="UP000232587"/>
    </source>
</evidence>
<evidence type="ECO:0000313" key="1">
    <source>
        <dbReference type="EMBL" id="PKB13327.1"/>
    </source>
</evidence>
<evidence type="ECO:0008006" key="3">
    <source>
        <dbReference type="Google" id="ProtNLM"/>
    </source>
</evidence>
<dbReference type="OrthoDB" id="9806898at2"/>
<dbReference type="RefSeq" id="WP_100868539.1">
    <property type="nucleotide sequence ID" value="NZ_PHUF01000008.1"/>
</dbReference>
<organism evidence="1 2">
    <name type="scientific">Novosphingobium kunmingense</name>
    <dbReference type="NCBI Taxonomy" id="1211806"/>
    <lineage>
        <taxon>Bacteria</taxon>
        <taxon>Pseudomonadati</taxon>
        <taxon>Pseudomonadota</taxon>
        <taxon>Alphaproteobacteria</taxon>
        <taxon>Sphingomonadales</taxon>
        <taxon>Sphingomonadaceae</taxon>
        <taxon>Novosphingobium</taxon>
    </lineage>
</organism>